<protein>
    <submittedName>
        <fullName evidence="2">Uncharacterized protein</fullName>
    </submittedName>
</protein>
<reference evidence="2 3" key="1">
    <citation type="submission" date="2016-10" db="EMBL/GenBank/DDBJ databases">
        <authorList>
            <person name="de Groot N.N."/>
        </authorList>
    </citation>
    <scope>NUCLEOTIDE SEQUENCE [LARGE SCALE GENOMIC DNA]</scope>
    <source>
        <strain evidence="2 3">CGMCC 1.7031</strain>
    </source>
</reference>
<organism evidence="2 3">
    <name type="scientific">Flavobacterium caeni</name>
    <dbReference type="NCBI Taxonomy" id="490189"/>
    <lineage>
        <taxon>Bacteria</taxon>
        <taxon>Pseudomonadati</taxon>
        <taxon>Bacteroidota</taxon>
        <taxon>Flavobacteriia</taxon>
        <taxon>Flavobacteriales</taxon>
        <taxon>Flavobacteriaceae</taxon>
        <taxon>Flavobacterium</taxon>
    </lineage>
</organism>
<proteinExistence type="predicted"/>
<dbReference type="AlphaFoldDB" id="A0A1G5JGM2"/>
<evidence type="ECO:0000313" key="3">
    <source>
        <dbReference type="Proteomes" id="UP000199354"/>
    </source>
</evidence>
<evidence type="ECO:0000313" key="2">
    <source>
        <dbReference type="EMBL" id="SCY87314.1"/>
    </source>
</evidence>
<feature type="signal peptide" evidence="1">
    <location>
        <begin position="1"/>
        <end position="18"/>
    </location>
</feature>
<evidence type="ECO:0000256" key="1">
    <source>
        <dbReference type="SAM" id="SignalP"/>
    </source>
</evidence>
<accession>A0A1G5JGM2</accession>
<name>A0A1G5JGM2_9FLAO</name>
<keyword evidence="3" id="KW-1185">Reference proteome</keyword>
<feature type="chain" id="PRO_5011746343" evidence="1">
    <location>
        <begin position="19"/>
        <end position="103"/>
    </location>
</feature>
<dbReference type="Proteomes" id="UP000199354">
    <property type="component" value="Unassembled WGS sequence"/>
</dbReference>
<dbReference type="RefSeq" id="WP_091145038.1">
    <property type="nucleotide sequence ID" value="NZ_FMVF01000014.1"/>
</dbReference>
<keyword evidence="1" id="KW-0732">Signal</keyword>
<dbReference type="EMBL" id="FMVF01000014">
    <property type="protein sequence ID" value="SCY87314.1"/>
    <property type="molecule type" value="Genomic_DNA"/>
</dbReference>
<sequence length="103" mass="11399">MKKLSLLLVALASVTVYGKEVVPGPTIWYTISEKILKGSHQLIVSDAEAAKAKKTRAAGERSEAKTPKTKVLKVSTKFQQKDELVLPDFMTPTVTKNVWFLPE</sequence>
<gene>
    <name evidence="2" type="ORF">SAMN02927903_02688</name>
</gene>